<dbReference type="InterPro" id="IPR000847">
    <property type="entry name" value="LysR_HTH_N"/>
</dbReference>
<evidence type="ECO:0000256" key="4">
    <source>
        <dbReference type="ARBA" id="ARBA00023163"/>
    </source>
</evidence>
<dbReference type="Gene3D" id="1.10.10.10">
    <property type="entry name" value="Winged helix-like DNA-binding domain superfamily/Winged helix DNA-binding domain"/>
    <property type="match status" value="1"/>
</dbReference>
<feature type="domain" description="HTH lysR-type" evidence="5">
    <location>
        <begin position="1"/>
        <end position="46"/>
    </location>
</feature>
<dbReference type="PROSITE" id="PS50931">
    <property type="entry name" value="HTH_LYSR"/>
    <property type="match status" value="1"/>
</dbReference>
<proteinExistence type="inferred from homology"/>
<dbReference type="InterPro" id="IPR036388">
    <property type="entry name" value="WH-like_DNA-bd_sf"/>
</dbReference>
<dbReference type="PANTHER" id="PTHR30118:SF15">
    <property type="entry name" value="TRANSCRIPTIONAL REGULATORY PROTEIN"/>
    <property type="match status" value="1"/>
</dbReference>
<comment type="similarity">
    <text evidence="1">Belongs to the LysR transcriptional regulatory family.</text>
</comment>
<comment type="caution">
    <text evidence="6">The sequence shown here is derived from an EMBL/GenBank/DDBJ whole genome shotgun (WGS) entry which is preliminary data.</text>
</comment>
<evidence type="ECO:0000259" key="5">
    <source>
        <dbReference type="PROSITE" id="PS50931"/>
    </source>
</evidence>
<dbReference type="AlphaFoldDB" id="A0A845LWD8"/>
<dbReference type="GO" id="GO:0003700">
    <property type="term" value="F:DNA-binding transcription factor activity"/>
    <property type="evidence" value="ECO:0007669"/>
    <property type="project" value="InterPro"/>
</dbReference>
<evidence type="ECO:0000313" key="6">
    <source>
        <dbReference type="EMBL" id="MZR11666.1"/>
    </source>
</evidence>
<dbReference type="Proteomes" id="UP000467322">
    <property type="component" value="Unassembled WGS sequence"/>
</dbReference>
<dbReference type="EMBL" id="WTUX01000003">
    <property type="protein sequence ID" value="MZR11666.1"/>
    <property type="molecule type" value="Genomic_DNA"/>
</dbReference>
<sequence>MDYGSLTEAANAMHLSQSALSYTLGRLRESFGDALFVQQGRGFVPTGRCIMLVPQVRRLLEDFEKLLKPRDFDPATSDRVIRICCNYYERAVLLPALIQRIRRSGANLRIEISTADTNGHLTLLDGHADILLSPIVADESGLMVRRLFAEEFVCFLKADDPRRDRLDMACYLPADQVVVDYEGWQSFYLTRLAQMGHQTTRVVSLPSFGAVRELISIGGFLITVPSRAAHLFEPECASRPLPFDAAFELQLFWPERDQADPFSIWLRNLVVESCMAIAA</sequence>
<keyword evidence="3" id="KW-0238">DNA-binding</keyword>
<evidence type="ECO:0000256" key="3">
    <source>
        <dbReference type="ARBA" id="ARBA00023125"/>
    </source>
</evidence>
<keyword evidence="7" id="KW-1185">Reference proteome</keyword>
<dbReference type="RefSeq" id="WP_161349794.1">
    <property type="nucleotide sequence ID" value="NZ_WTUX01000003.1"/>
</dbReference>
<dbReference type="InterPro" id="IPR050389">
    <property type="entry name" value="LysR-type_TF"/>
</dbReference>
<gene>
    <name evidence="6" type="ORF">GQE99_01335</name>
</gene>
<evidence type="ECO:0000256" key="1">
    <source>
        <dbReference type="ARBA" id="ARBA00009437"/>
    </source>
</evidence>
<dbReference type="CDD" id="cd08417">
    <property type="entry name" value="PBP2_Nitroaromatics_like"/>
    <property type="match status" value="1"/>
</dbReference>
<dbReference type="PANTHER" id="PTHR30118">
    <property type="entry name" value="HTH-TYPE TRANSCRIPTIONAL REGULATOR LEUO-RELATED"/>
    <property type="match status" value="1"/>
</dbReference>
<accession>A0A845LWD8</accession>
<evidence type="ECO:0000256" key="2">
    <source>
        <dbReference type="ARBA" id="ARBA00023015"/>
    </source>
</evidence>
<protein>
    <submittedName>
        <fullName evidence="6">LysR family transcriptional regulator</fullName>
    </submittedName>
</protein>
<dbReference type="Pfam" id="PF03466">
    <property type="entry name" value="LysR_substrate"/>
    <property type="match status" value="1"/>
</dbReference>
<dbReference type="SUPFAM" id="SSF53850">
    <property type="entry name" value="Periplasmic binding protein-like II"/>
    <property type="match status" value="1"/>
</dbReference>
<dbReference type="Gene3D" id="3.40.190.10">
    <property type="entry name" value="Periplasmic binding protein-like II"/>
    <property type="match status" value="2"/>
</dbReference>
<evidence type="ECO:0000313" key="7">
    <source>
        <dbReference type="Proteomes" id="UP000467322"/>
    </source>
</evidence>
<dbReference type="PRINTS" id="PR00039">
    <property type="entry name" value="HTHLYSR"/>
</dbReference>
<name>A0A845LWD8_9RHOB</name>
<dbReference type="GO" id="GO:0003677">
    <property type="term" value="F:DNA binding"/>
    <property type="evidence" value="ECO:0007669"/>
    <property type="project" value="UniProtKB-KW"/>
</dbReference>
<dbReference type="InterPro" id="IPR037402">
    <property type="entry name" value="YidZ_PBP2"/>
</dbReference>
<dbReference type="Pfam" id="PF00126">
    <property type="entry name" value="HTH_1"/>
    <property type="match status" value="1"/>
</dbReference>
<organism evidence="6 7">
    <name type="scientific">Maritimibacter harenae</name>
    <dbReference type="NCBI Taxonomy" id="2606218"/>
    <lineage>
        <taxon>Bacteria</taxon>
        <taxon>Pseudomonadati</taxon>
        <taxon>Pseudomonadota</taxon>
        <taxon>Alphaproteobacteria</taxon>
        <taxon>Rhodobacterales</taxon>
        <taxon>Roseobacteraceae</taxon>
        <taxon>Maritimibacter</taxon>
    </lineage>
</organism>
<keyword evidence="4" id="KW-0804">Transcription</keyword>
<reference evidence="6 7" key="1">
    <citation type="submission" date="2019-12" db="EMBL/GenBank/DDBJ databases">
        <title>Maritimibacter sp. nov. sp. isolated from sea sand.</title>
        <authorList>
            <person name="Kim J."/>
            <person name="Jeong S.E."/>
            <person name="Jung H.S."/>
            <person name="Jeon C.O."/>
        </authorList>
    </citation>
    <scope>NUCLEOTIDE SEQUENCE [LARGE SCALE GENOMIC DNA]</scope>
    <source>
        <strain evidence="6 7">DP07</strain>
    </source>
</reference>
<dbReference type="InterPro" id="IPR005119">
    <property type="entry name" value="LysR_subst-bd"/>
</dbReference>
<dbReference type="SUPFAM" id="SSF46785">
    <property type="entry name" value="Winged helix' DNA-binding domain"/>
    <property type="match status" value="1"/>
</dbReference>
<dbReference type="InterPro" id="IPR036390">
    <property type="entry name" value="WH_DNA-bd_sf"/>
</dbReference>
<keyword evidence="2" id="KW-0805">Transcription regulation</keyword>